<proteinExistence type="predicted"/>
<feature type="domain" description="O-methyltransferase C-terminal" evidence="5">
    <location>
        <begin position="239"/>
        <end position="373"/>
    </location>
</feature>
<name>A0A6A5VXH3_9PLEO</name>
<evidence type="ECO:0000313" key="8">
    <source>
        <dbReference type="Proteomes" id="UP000799779"/>
    </source>
</evidence>
<dbReference type="InterPro" id="IPR001077">
    <property type="entry name" value="COMT_C"/>
</dbReference>
<dbReference type="SUPFAM" id="SSF46785">
    <property type="entry name" value="Winged helix' DNA-binding domain"/>
    <property type="match status" value="1"/>
</dbReference>
<keyword evidence="3" id="KW-0949">S-adenosyl-L-methionine</keyword>
<keyword evidence="1 7" id="KW-0489">Methyltransferase</keyword>
<dbReference type="OrthoDB" id="1606438at2759"/>
<dbReference type="Pfam" id="PF00891">
    <property type="entry name" value="Methyltransf_2"/>
    <property type="match status" value="1"/>
</dbReference>
<evidence type="ECO:0000256" key="4">
    <source>
        <dbReference type="SAM" id="MobiDB-lite"/>
    </source>
</evidence>
<feature type="compositionally biased region" description="Polar residues" evidence="4">
    <location>
        <begin position="378"/>
        <end position="393"/>
    </location>
</feature>
<dbReference type="InterPro" id="IPR016461">
    <property type="entry name" value="COMT-like"/>
</dbReference>
<sequence length="460" mass="51830">MITFAELAADIQTQVNIIDTYLKEHNLPQPSFDVDSPTELPIDPNVQRARLKLIEAGGALENLATGSADHLRWRCMTEKFDDMVLHFLVRFNIFDAVPRNEAISLAELSQKVGVPEHRLHRIMSLAYTRYLFCEPKPGFVAHTSNSALAIGDPLASAWVLHNVEEVIPWYACKFVETTKKWGDSRDPRHTGPNLDAKPGQEKLFYDIMEEDEGEWKGVYGRGFRLKRLFDTDQFFATGGSVKGTSLLTAFDWGKLGKASVVDMSGVTGHLSMTIAQAFPDLKFIVQEKAQPWLEEKFQEVLPDDLKGTDRVRIMGHDRYAEQPIKGADIYFISTLLHKEPEERGTTFIRRIAEAMDPKKSRLIVREIVMDAGDPPSEDATSNDTATHGVSQHQAGLGPTGSITRLNIGIDLQMLTLLNVFERTRAEWIAWFKEADPRFKLKSCVQPVGNFAAVMEWVLEE</sequence>
<dbReference type="GO" id="GO:0008171">
    <property type="term" value="F:O-methyltransferase activity"/>
    <property type="evidence" value="ECO:0007669"/>
    <property type="project" value="InterPro"/>
</dbReference>
<evidence type="ECO:0000259" key="5">
    <source>
        <dbReference type="Pfam" id="PF00891"/>
    </source>
</evidence>
<feature type="domain" description="O-methyltransferase dimerisation" evidence="6">
    <location>
        <begin position="82"/>
        <end position="146"/>
    </location>
</feature>
<protein>
    <submittedName>
        <fullName evidence="7">S-adenosyl-L-methionine-dependent methyltransferase</fullName>
    </submittedName>
</protein>
<dbReference type="Proteomes" id="UP000799779">
    <property type="component" value="Unassembled WGS sequence"/>
</dbReference>
<keyword evidence="8" id="KW-1185">Reference proteome</keyword>
<evidence type="ECO:0000256" key="1">
    <source>
        <dbReference type="ARBA" id="ARBA00022603"/>
    </source>
</evidence>
<reference evidence="7" key="1">
    <citation type="journal article" date="2020" name="Stud. Mycol.">
        <title>101 Dothideomycetes genomes: a test case for predicting lifestyles and emergence of pathogens.</title>
        <authorList>
            <person name="Haridas S."/>
            <person name="Albert R."/>
            <person name="Binder M."/>
            <person name="Bloem J."/>
            <person name="Labutti K."/>
            <person name="Salamov A."/>
            <person name="Andreopoulos B."/>
            <person name="Baker S."/>
            <person name="Barry K."/>
            <person name="Bills G."/>
            <person name="Bluhm B."/>
            <person name="Cannon C."/>
            <person name="Castanera R."/>
            <person name="Culley D."/>
            <person name="Daum C."/>
            <person name="Ezra D."/>
            <person name="Gonzalez J."/>
            <person name="Henrissat B."/>
            <person name="Kuo A."/>
            <person name="Liang C."/>
            <person name="Lipzen A."/>
            <person name="Lutzoni F."/>
            <person name="Magnuson J."/>
            <person name="Mondo S."/>
            <person name="Nolan M."/>
            <person name="Ohm R."/>
            <person name="Pangilinan J."/>
            <person name="Park H.-J."/>
            <person name="Ramirez L."/>
            <person name="Alfaro M."/>
            <person name="Sun H."/>
            <person name="Tritt A."/>
            <person name="Yoshinaga Y."/>
            <person name="Zwiers L.-H."/>
            <person name="Turgeon B."/>
            <person name="Goodwin S."/>
            <person name="Spatafora J."/>
            <person name="Crous P."/>
            <person name="Grigoriev I."/>
        </authorList>
    </citation>
    <scope>NUCLEOTIDE SEQUENCE</scope>
    <source>
        <strain evidence="7">CBS 123094</strain>
    </source>
</reference>
<dbReference type="EMBL" id="ML977709">
    <property type="protein sequence ID" value="KAF1993359.1"/>
    <property type="molecule type" value="Genomic_DNA"/>
</dbReference>
<feature type="region of interest" description="Disordered" evidence="4">
    <location>
        <begin position="372"/>
        <end position="397"/>
    </location>
</feature>
<organism evidence="7 8">
    <name type="scientific">Amniculicola lignicola CBS 123094</name>
    <dbReference type="NCBI Taxonomy" id="1392246"/>
    <lineage>
        <taxon>Eukaryota</taxon>
        <taxon>Fungi</taxon>
        <taxon>Dikarya</taxon>
        <taxon>Ascomycota</taxon>
        <taxon>Pezizomycotina</taxon>
        <taxon>Dothideomycetes</taxon>
        <taxon>Pleosporomycetidae</taxon>
        <taxon>Pleosporales</taxon>
        <taxon>Amniculicolaceae</taxon>
        <taxon>Amniculicola</taxon>
    </lineage>
</organism>
<evidence type="ECO:0000256" key="2">
    <source>
        <dbReference type="ARBA" id="ARBA00022679"/>
    </source>
</evidence>
<dbReference type="Gene3D" id="3.40.50.150">
    <property type="entry name" value="Vaccinia Virus protein VP39"/>
    <property type="match status" value="1"/>
</dbReference>
<accession>A0A6A5VXH3</accession>
<dbReference type="InterPro" id="IPR012967">
    <property type="entry name" value="COMT_dimerisation"/>
</dbReference>
<dbReference type="PANTHER" id="PTHR43712">
    <property type="entry name" value="PUTATIVE (AFU_ORTHOLOGUE AFUA_4G14580)-RELATED"/>
    <property type="match status" value="1"/>
</dbReference>
<dbReference type="AlphaFoldDB" id="A0A6A5VXH3"/>
<evidence type="ECO:0000256" key="3">
    <source>
        <dbReference type="ARBA" id="ARBA00022691"/>
    </source>
</evidence>
<dbReference type="SUPFAM" id="SSF53335">
    <property type="entry name" value="S-adenosyl-L-methionine-dependent methyltransferases"/>
    <property type="match status" value="1"/>
</dbReference>
<keyword evidence="2 7" id="KW-0808">Transferase</keyword>
<dbReference type="InterPro" id="IPR036390">
    <property type="entry name" value="WH_DNA-bd_sf"/>
</dbReference>
<dbReference type="PROSITE" id="PS51683">
    <property type="entry name" value="SAM_OMT_II"/>
    <property type="match status" value="1"/>
</dbReference>
<dbReference type="InterPro" id="IPR029063">
    <property type="entry name" value="SAM-dependent_MTases_sf"/>
</dbReference>
<evidence type="ECO:0000259" key="6">
    <source>
        <dbReference type="Pfam" id="PF08100"/>
    </source>
</evidence>
<dbReference type="Gene3D" id="1.10.10.10">
    <property type="entry name" value="Winged helix-like DNA-binding domain superfamily/Winged helix DNA-binding domain"/>
    <property type="match status" value="1"/>
</dbReference>
<dbReference type="InterPro" id="IPR036388">
    <property type="entry name" value="WH-like_DNA-bd_sf"/>
</dbReference>
<dbReference type="GO" id="GO:0032259">
    <property type="term" value="P:methylation"/>
    <property type="evidence" value="ECO:0007669"/>
    <property type="project" value="UniProtKB-KW"/>
</dbReference>
<evidence type="ECO:0000313" key="7">
    <source>
        <dbReference type="EMBL" id="KAF1993359.1"/>
    </source>
</evidence>
<dbReference type="Pfam" id="PF08100">
    <property type="entry name" value="Dimerisation"/>
    <property type="match status" value="1"/>
</dbReference>
<gene>
    <name evidence="7" type="ORF">P154DRAFT_625491</name>
</gene>
<dbReference type="PANTHER" id="PTHR43712:SF15">
    <property type="entry name" value="MONODICTYPHENONE CLUSTER TRANSCRIPTIONAL COACTIVATOR MDPA"/>
    <property type="match status" value="1"/>
</dbReference>